<dbReference type="EMBL" id="MEUV01000035">
    <property type="protein sequence ID" value="OGC45472.1"/>
    <property type="molecule type" value="Genomic_DNA"/>
</dbReference>
<dbReference type="AlphaFoldDB" id="A0A1F4UKT2"/>
<feature type="transmembrane region" description="Helical" evidence="4">
    <location>
        <begin position="21"/>
        <end position="40"/>
    </location>
</feature>
<feature type="transmembrane region" description="Helical" evidence="4">
    <location>
        <begin position="213"/>
        <end position="230"/>
    </location>
</feature>
<keyword evidence="1" id="KW-0677">Repeat</keyword>
<dbReference type="Pfam" id="PF13424">
    <property type="entry name" value="TPR_12"/>
    <property type="match status" value="1"/>
</dbReference>
<feature type="transmembrane region" description="Helical" evidence="4">
    <location>
        <begin position="313"/>
        <end position="332"/>
    </location>
</feature>
<gene>
    <name evidence="6" type="ORF">A2V49_02905</name>
</gene>
<feature type="transmembrane region" description="Helical" evidence="4">
    <location>
        <begin position="166"/>
        <end position="183"/>
    </location>
</feature>
<sequence length="523" mass="60423">MKKVDLKIFSIEDIKKVSLANIPFFILIIIVIFLCFINSINGEFVSDDIPGILNNPIVINFPQALATLQIYTILQSTIFNIFGPNQAAYHTVSIFLHIINVYLFFLIVYNIFDKKIAAIASTIFAIHPLVSETVIWISATNYLINTFFLFVCTLLFLFFKKTGRKKYFIILSILYIIVCLTFKNPWVLIVPFFLAGLNFFILGESIKKIKNYYIFAPIFLIALGAFIYIGRSTVSQRVASLISPEATPYLNRLPYTFYMPAELILYPKNLSLYHEGEMITKFKYNFMAVVFFFIIISIIYFLKKHPESKVGGLIILSYISILPVFSPIQVAWFFADRYMYVAIGLFGIILAKFILYIDKIFPKKNMIIILLSVITIIYCSRTIIRTGDWKTRKKLWLATEKVAPYSQRVHNNLGDVYGVERDWEKSLQHFAFALKIDPNYTDAMHNMANTFLNMGDLDNAEKLYKRSVEITPGLYQSYYKLGVIYLARNMPDQAKLFFNKTLELQPNFTPATQALQTLQQKTQ</sequence>
<dbReference type="Pfam" id="PF13231">
    <property type="entry name" value="PMT_2"/>
    <property type="match status" value="1"/>
</dbReference>
<feature type="transmembrane region" description="Helical" evidence="4">
    <location>
        <begin position="367"/>
        <end position="384"/>
    </location>
</feature>
<evidence type="ECO:0000313" key="6">
    <source>
        <dbReference type="EMBL" id="OGC45472.1"/>
    </source>
</evidence>
<feature type="transmembrane region" description="Helical" evidence="4">
    <location>
        <begin position="338"/>
        <end position="355"/>
    </location>
</feature>
<keyword evidence="2 3" id="KW-0802">TPR repeat</keyword>
<evidence type="ECO:0000256" key="2">
    <source>
        <dbReference type="ARBA" id="ARBA00022803"/>
    </source>
</evidence>
<evidence type="ECO:0000313" key="7">
    <source>
        <dbReference type="Proteomes" id="UP000178615"/>
    </source>
</evidence>
<evidence type="ECO:0000259" key="5">
    <source>
        <dbReference type="Pfam" id="PF13231"/>
    </source>
</evidence>
<feature type="transmembrane region" description="Helical" evidence="4">
    <location>
        <begin position="282"/>
        <end position="301"/>
    </location>
</feature>
<dbReference type="SMART" id="SM00028">
    <property type="entry name" value="TPR"/>
    <property type="match status" value="3"/>
</dbReference>
<keyword evidence="4" id="KW-0472">Membrane</keyword>
<feature type="repeat" description="TPR" evidence="3">
    <location>
        <begin position="475"/>
        <end position="508"/>
    </location>
</feature>
<name>A0A1F4UKT2_UNCKA</name>
<protein>
    <recommendedName>
        <fullName evidence="5">Glycosyltransferase RgtA/B/C/D-like domain-containing protein</fullName>
    </recommendedName>
</protein>
<evidence type="ECO:0000256" key="4">
    <source>
        <dbReference type="SAM" id="Phobius"/>
    </source>
</evidence>
<feature type="transmembrane region" description="Helical" evidence="4">
    <location>
        <begin position="142"/>
        <end position="159"/>
    </location>
</feature>
<evidence type="ECO:0000256" key="3">
    <source>
        <dbReference type="PROSITE-ProRule" id="PRU00339"/>
    </source>
</evidence>
<keyword evidence="4" id="KW-1133">Transmembrane helix</keyword>
<organism evidence="6 7">
    <name type="scientific">candidate division WWE3 bacterium RBG_19FT_COMBO_34_6</name>
    <dbReference type="NCBI Taxonomy" id="1802612"/>
    <lineage>
        <taxon>Bacteria</taxon>
        <taxon>Katanobacteria</taxon>
    </lineage>
</organism>
<feature type="domain" description="Glycosyltransferase RgtA/B/C/D-like" evidence="5">
    <location>
        <begin position="74"/>
        <end position="226"/>
    </location>
</feature>
<comment type="caution">
    <text evidence="6">The sequence shown here is derived from an EMBL/GenBank/DDBJ whole genome shotgun (WGS) entry which is preliminary data.</text>
</comment>
<dbReference type="PANTHER" id="PTHR44227:SF3">
    <property type="entry name" value="PROTEIN O-MANNOSYL-TRANSFERASE TMTC4"/>
    <property type="match status" value="1"/>
</dbReference>
<dbReference type="InterPro" id="IPR019734">
    <property type="entry name" value="TPR_rpt"/>
</dbReference>
<feature type="transmembrane region" description="Helical" evidence="4">
    <location>
        <begin position="116"/>
        <end position="136"/>
    </location>
</feature>
<dbReference type="PANTHER" id="PTHR44227">
    <property type="match status" value="1"/>
</dbReference>
<dbReference type="InterPro" id="IPR038731">
    <property type="entry name" value="RgtA/B/C-like"/>
</dbReference>
<feature type="repeat" description="TPR" evidence="3">
    <location>
        <begin position="407"/>
        <end position="440"/>
    </location>
</feature>
<dbReference type="SUPFAM" id="SSF48452">
    <property type="entry name" value="TPR-like"/>
    <property type="match status" value="1"/>
</dbReference>
<feature type="repeat" description="TPR" evidence="3">
    <location>
        <begin position="441"/>
        <end position="474"/>
    </location>
</feature>
<dbReference type="Gene3D" id="1.25.40.10">
    <property type="entry name" value="Tetratricopeptide repeat domain"/>
    <property type="match status" value="1"/>
</dbReference>
<dbReference type="PROSITE" id="PS50005">
    <property type="entry name" value="TPR"/>
    <property type="match status" value="3"/>
</dbReference>
<reference evidence="6 7" key="1">
    <citation type="journal article" date="2016" name="Nat. Commun.">
        <title>Thousands of microbial genomes shed light on interconnected biogeochemical processes in an aquifer system.</title>
        <authorList>
            <person name="Anantharaman K."/>
            <person name="Brown C.T."/>
            <person name="Hug L.A."/>
            <person name="Sharon I."/>
            <person name="Castelle C.J."/>
            <person name="Probst A.J."/>
            <person name="Thomas B.C."/>
            <person name="Singh A."/>
            <person name="Wilkins M.J."/>
            <person name="Karaoz U."/>
            <person name="Brodie E.L."/>
            <person name="Williams K.H."/>
            <person name="Hubbard S.S."/>
            <person name="Banfield J.F."/>
        </authorList>
    </citation>
    <scope>NUCLEOTIDE SEQUENCE [LARGE SCALE GENOMIC DNA]</scope>
</reference>
<dbReference type="InterPro" id="IPR052346">
    <property type="entry name" value="O-mannosyl-transferase_TMTC"/>
</dbReference>
<dbReference type="InterPro" id="IPR011990">
    <property type="entry name" value="TPR-like_helical_dom_sf"/>
</dbReference>
<feature type="transmembrane region" description="Helical" evidence="4">
    <location>
        <begin position="87"/>
        <end position="109"/>
    </location>
</feature>
<dbReference type="Proteomes" id="UP000178615">
    <property type="component" value="Unassembled WGS sequence"/>
</dbReference>
<proteinExistence type="predicted"/>
<evidence type="ECO:0000256" key="1">
    <source>
        <dbReference type="ARBA" id="ARBA00022737"/>
    </source>
</evidence>
<keyword evidence="4" id="KW-0812">Transmembrane</keyword>
<accession>A0A1F4UKT2</accession>